<dbReference type="GO" id="GO:0006508">
    <property type="term" value="P:proteolysis"/>
    <property type="evidence" value="ECO:0007669"/>
    <property type="project" value="UniProtKB-KW"/>
</dbReference>
<dbReference type="AlphaFoldDB" id="A0A316A8M6"/>
<evidence type="ECO:0000313" key="3">
    <source>
        <dbReference type="Proteomes" id="UP000245469"/>
    </source>
</evidence>
<feature type="domain" description="Transglutaminase-like" evidence="1">
    <location>
        <begin position="196"/>
        <end position="262"/>
    </location>
</feature>
<dbReference type="InterPro" id="IPR038765">
    <property type="entry name" value="Papain-like_cys_pep_sf"/>
</dbReference>
<keyword evidence="3" id="KW-1185">Reference proteome</keyword>
<sequence length="318" mass="33386">MGAEAVKPPQWWLVTASAPPVPPSTLVREVSARLELQLSSATDLSLLMAAAKLPGSTVEDQLVVTHDDGPLPAASRPVEVPVGPAERGERMHVLRGVPAGRVVVEYSGRLTPGTSGTTTASAVDTDEAAALAERFELCRPSRYCPSDELTAFAASEFGTRADRGDAELAEAITAWVTDRLVYTSGSSTPFDGAIQTMLRGQGVCRDYAHLVVTLARALELPARLAAVYAPGLSPMDFHAVAEIRVEDGDGSDGRWQVHDATGLAPRSSLWRISTGRDAADTAFLTSLSGGVTLQQMEVLAVVTGGELPHDPAGPVLLA</sequence>
<dbReference type="InterPro" id="IPR002931">
    <property type="entry name" value="Transglutaminase-like"/>
</dbReference>
<accession>A0A316A8M6</accession>
<dbReference type="EMBL" id="QGDQ01000010">
    <property type="protein sequence ID" value="PWJ53799.1"/>
    <property type="molecule type" value="Genomic_DNA"/>
</dbReference>
<gene>
    <name evidence="2" type="ORF">BXY45_11042</name>
</gene>
<dbReference type="Gene3D" id="3.10.620.30">
    <property type="match status" value="1"/>
</dbReference>
<dbReference type="Proteomes" id="UP000245469">
    <property type="component" value="Unassembled WGS sequence"/>
</dbReference>
<organism evidence="2 3">
    <name type="scientific">Quadrisphaera granulorum</name>
    <dbReference type="NCBI Taxonomy" id="317664"/>
    <lineage>
        <taxon>Bacteria</taxon>
        <taxon>Bacillati</taxon>
        <taxon>Actinomycetota</taxon>
        <taxon>Actinomycetes</taxon>
        <taxon>Kineosporiales</taxon>
        <taxon>Kineosporiaceae</taxon>
        <taxon>Quadrisphaera</taxon>
    </lineage>
</organism>
<dbReference type="SUPFAM" id="SSF54001">
    <property type="entry name" value="Cysteine proteinases"/>
    <property type="match status" value="1"/>
</dbReference>
<keyword evidence="2" id="KW-0378">Hydrolase</keyword>
<evidence type="ECO:0000313" key="2">
    <source>
        <dbReference type="EMBL" id="PWJ53799.1"/>
    </source>
</evidence>
<keyword evidence="2" id="KW-0645">Protease</keyword>
<reference evidence="2 3" key="1">
    <citation type="submission" date="2018-03" db="EMBL/GenBank/DDBJ databases">
        <title>Genomic Encyclopedia of Archaeal and Bacterial Type Strains, Phase II (KMG-II): from individual species to whole genera.</title>
        <authorList>
            <person name="Goeker M."/>
        </authorList>
    </citation>
    <scope>NUCLEOTIDE SEQUENCE [LARGE SCALE GENOMIC DNA]</scope>
    <source>
        <strain evidence="2 3">DSM 44889</strain>
    </source>
</reference>
<name>A0A316A8M6_9ACTN</name>
<dbReference type="Pfam" id="PF01841">
    <property type="entry name" value="Transglut_core"/>
    <property type="match status" value="1"/>
</dbReference>
<proteinExistence type="predicted"/>
<dbReference type="PANTHER" id="PTHR33490">
    <property type="entry name" value="BLR5614 PROTEIN-RELATED"/>
    <property type="match status" value="1"/>
</dbReference>
<dbReference type="GO" id="GO:0008233">
    <property type="term" value="F:peptidase activity"/>
    <property type="evidence" value="ECO:0007669"/>
    <property type="project" value="UniProtKB-KW"/>
</dbReference>
<protein>
    <submittedName>
        <fullName evidence="2">Transglutaminase-like putative cysteine protease</fullName>
    </submittedName>
</protein>
<dbReference type="PANTHER" id="PTHR33490:SF12">
    <property type="entry name" value="BLL5557 PROTEIN"/>
    <property type="match status" value="1"/>
</dbReference>
<evidence type="ECO:0000259" key="1">
    <source>
        <dbReference type="SMART" id="SM00460"/>
    </source>
</evidence>
<dbReference type="SMART" id="SM00460">
    <property type="entry name" value="TGc"/>
    <property type="match status" value="1"/>
</dbReference>
<comment type="caution">
    <text evidence="2">The sequence shown here is derived from an EMBL/GenBank/DDBJ whole genome shotgun (WGS) entry which is preliminary data.</text>
</comment>